<dbReference type="Proteomes" id="UP000326545">
    <property type="component" value="Segment"/>
</dbReference>
<organism evidence="1 2">
    <name type="scientific">Erwinia phage pEp_SNUABM_01</name>
    <dbReference type="NCBI Taxonomy" id="2601643"/>
    <lineage>
        <taxon>Viruses</taxon>
        <taxon>Duplodnaviria</taxon>
        <taxon>Heunggongvirae</taxon>
        <taxon>Uroviricota</taxon>
        <taxon>Caudoviricetes</taxon>
        <taxon>Vequintavirinae</taxon>
        <taxon>Henunavirus</taxon>
        <taxon>Henunavirus SNUABM01</taxon>
    </lineage>
</organism>
<evidence type="ECO:0000313" key="1">
    <source>
        <dbReference type="EMBL" id="QEQ95043.1"/>
    </source>
</evidence>
<protein>
    <submittedName>
        <fullName evidence="1">Uncharacterized protein</fullName>
    </submittedName>
</protein>
<keyword evidence="2" id="KW-1185">Reference proteome</keyword>
<reference evidence="1 2" key="1">
    <citation type="submission" date="2019-07" db="EMBL/GenBank/DDBJ databases">
        <title>Complete genome sequence of bacteriophages infecting Erwinia pyrifoliae.</title>
        <authorList>
            <person name="Kim S.G."/>
            <person name="Park S.C."/>
        </authorList>
    </citation>
    <scope>NUCLEOTIDE SEQUENCE [LARGE SCALE GENOMIC DNA]</scope>
</reference>
<accession>A0A5J6DBJ2</accession>
<name>A0A5J6DBJ2_9CAUD</name>
<proteinExistence type="predicted"/>
<evidence type="ECO:0000313" key="2">
    <source>
        <dbReference type="Proteomes" id="UP000326545"/>
    </source>
</evidence>
<sequence>MKATIYKLSKTNLIGACLLACVVGMITNTVFNGVGGLAFDADNVNITNNVIDALQLALYVLVKLSTVGKLNRYDLPPVLGGLTSLIM</sequence>
<dbReference type="EMBL" id="MN184887">
    <property type="protein sequence ID" value="QEQ95043.1"/>
    <property type="molecule type" value="Genomic_DNA"/>
</dbReference>
<gene>
    <name evidence="1" type="ORF">pEpSNUABM01_217</name>
</gene>